<name>A0ABC8QZG1_9AQUA</name>
<protein>
    <submittedName>
        <fullName evidence="2">Uncharacterized protein</fullName>
    </submittedName>
</protein>
<dbReference type="AlphaFoldDB" id="A0ABC8QZG1"/>
<comment type="caution">
    <text evidence="2">The sequence shown here is derived from an EMBL/GenBank/DDBJ whole genome shotgun (WGS) entry which is preliminary data.</text>
</comment>
<keyword evidence="3" id="KW-1185">Reference proteome</keyword>
<evidence type="ECO:0000256" key="1">
    <source>
        <dbReference type="SAM" id="MobiDB-lite"/>
    </source>
</evidence>
<evidence type="ECO:0000313" key="2">
    <source>
        <dbReference type="EMBL" id="CAK9137963.1"/>
    </source>
</evidence>
<sequence>MDGRVYGGDDIGIPCSELISIEVHHGGQLIDTPAKTYVGGKVDTAFYYKVPHCDMTNGLKHVSCDEAIMQMFRCLPSNKLVRVHFVHPYGLLEHGENDPMGSGETNSKSDSEYVEEENQTGLESTKYENIVDEYGMCNDDNEDVEVQWPSSNRQE</sequence>
<dbReference type="EMBL" id="CAUOFW020000848">
    <property type="protein sequence ID" value="CAK9137963.1"/>
    <property type="molecule type" value="Genomic_DNA"/>
</dbReference>
<proteinExistence type="predicted"/>
<accession>A0ABC8QZG1</accession>
<organism evidence="2 3">
    <name type="scientific">Ilex paraguariensis</name>
    <name type="common">yerba mate</name>
    <dbReference type="NCBI Taxonomy" id="185542"/>
    <lineage>
        <taxon>Eukaryota</taxon>
        <taxon>Viridiplantae</taxon>
        <taxon>Streptophyta</taxon>
        <taxon>Embryophyta</taxon>
        <taxon>Tracheophyta</taxon>
        <taxon>Spermatophyta</taxon>
        <taxon>Magnoliopsida</taxon>
        <taxon>eudicotyledons</taxon>
        <taxon>Gunneridae</taxon>
        <taxon>Pentapetalae</taxon>
        <taxon>asterids</taxon>
        <taxon>campanulids</taxon>
        <taxon>Aquifoliales</taxon>
        <taxon>Aquifoliaceae</taxon>
        <taxon>Ilex</taxon>
    </lineage>
</organism>
<reference evidence="2 3" key="1">
    <citation type="submission" date="2024-02" db="EMBL/GenBank/DDBJ databases">
        <authorList>
            <person name="Vignale AGUSTIN F."/>
            <person name="Sosa J E."/>
            <person name="Modenutti C."/>
        </authorList>
    </citation>
    <scope>NUCLEOTIDE SEQUENCE [LARGE SCALE GENOMIC DNA]</scope>
</reference>
<evidence type="ECO:0000313" key="3">
    <source>
        <dbReference type="Proteomes" id="UP001642360"/>
    </source>
</evidence>
<feature type="region of interest" description="Disordered" evidence="1">
    <location>
        <begin position="92"/>
        <end position="125"/>
    </location>
</feature>
<dbReference type="Proteomes" id="UP001642360">
    <property type="component" value="Unassembled WGS sequence"/>
</dbReference>
<gene>
    <name evidence="2" type="ORF">ILEXP_LOCUS5019</name>
</gene>